<organism evidence="2 3">
    <name type="scientific">Stenotrophomonas maltophilia (strain K279a)</name>
    <dbReference type="NCBI Taxonomy" id="522373"/>
    <lineage>
        <taxon>Bacteria</taxon>
        <taxon>Pseudomonadati</taxon>
        <taxon>Pseudomonadota</taxon>
        <taxon>Gammaproteobacteria</taxon>
        <taxon>Lysobacterales</taxon>
        <taxon>Lysobacteraceae</taxon>
        <taxon>Stenotrophomonas</taxon>
        <taxon>Stenotrophomonas maltophilia group</taxon>
    </lineage>
</organism>
<name>B2FNS5_STRMK</name>
<dbReference type="EnsemblBacteria" id="CAQ45581">
    <property type="protein sequence ID" value="CAQ45581"/>
    <property type="gene ID" value="Smlt2077A"/>
</dbReference>
<sequence>MRGKIMTSNDQSQTSTENSTALQAGRDINFQQGMTYQDVRQVAHDLFEANFYRLSAVAREEATRRAEYITEKFISRLMNENPSGFSQANDPSFQHALYTVQKEHARAGDENLADLLVDLLVDRSKQEQRDLLQLVLDESLATAPKLTEGQLANLAVVFVLRYTESVGIKSDNALGAYLDRYILPFVEALAVSDSSFTYLEFAGCGSTSLLMEISVEGILLKDYPALFVAGLSRDEIEEMGFSGGVDSRIFIPCLNDASKYQVGVMRYADIEPDLSRQGIPLDVIDRVKSIYQRNLMTEEEVRAKVLRIRPATEVLFQKWSNSAMKSLSLTSVGSAIGHANVKRLVGSFGGLENWVN</sequence>
<dbReference type="AlphaFoldDB" id="B2FNS5"/>
<dbReference type="KEGG" id="sml:Smlt2077A"/>
<dbReference type="HOGENOM" id="CLU_066203_0_0_6"/>
<dbReference type="EMBL" id="AM743169">
    <property type="protein sequence ID" value="CAQ45581.1"/>
    <property type="molecule type" value="Genomic_DNA"/>
</dbReference>
<accession>B2FNS5</accession>
<dbReference type="InterPro" id="IPR053773">
    <property type="entry name" value="Vpar_1526-like"/>
</dbReference>
<evidence type="ECO:0000313" key="2">
    <source>
        <dbReference type="EMBL" id="CAQ45581.1"/>
    </source>
</evidence>
<keyword evidence="3" id="KW-1185">Reference proteome</keyword>
<reference evidence="2 3" key="1">
    <citation type="journal article" date="2008" name="Genome Biol.">
        <title>The complete genome, comparative and functional analysis of Stenotrophomonas maltophilia reveals an organism heavily shielded by drug resistance determinants.</title>
        <authorList>
            <person name="Crossman L.C."/>
            <person name="Gould V.C."/>
            <person name="Dow J.M."/>
            <person name="Vernikos G.S."/>
            <person name="Okazaki A."/>
            <person name="Sebaihia M."/>
            <person name="Saunders D."/>
            <person name="Arrowsmith C."/>
            <person name="Carver T."/>
            <person name="Peters N."/>
            <person name="Adlem E."/>
            <person name="Kerhornou A."/>
            <person name="Lord A."/>
            <person name="Murphy L."/>
            <person name="Seeger K."/>
            <person name="Squares R."/>
            <person name="Rutter S."/>
            <person name="Quail M.A."/>
            <person name="Rajandream M.A."/>
            <person name="Harris D."/>
            <person name="Churcher C."/>
            <person name="Bentley S.D."/>
            <person name="Parkhill J."/>
            <person name="Thomson N.R."/>
            <person name="Avison M.B."/>
        </authorList>
    </citation>
    <scope>NUCLEOTIDE SEQUENCE [LARGE SCALE GENOMIC DNA]</scope>
    <source>
        <strain evidence="2 3">K279a</strain>
    </source>
</reference>
<dbReference type="NCBIfam" id="NF045477">
    <property type="entry name" value="LPO_1073_dom"/>
    <property type="match status" value="1"/>
</dbReference>
<evidence type="ECO:0000256" key="1">
    <source>
        <dbReference type="SAM" id="MobiDB-lite"/>
    </source>
</evidence>
<gene>
    <name evidence="2" type="ORF">Smlt2077A</name>
</gene>
<evidence type="ECO:0000313" key="3">
    <source>
        <dbReference type="Proteomes" id="UP000008840"/>
    </source>
</evidence>
<protein>
    <submittedName>
        <fullName evidence="2">Uncharacterized protein</fullName>
    </submittedName>
</protein>
<proteinExistence type="predicted"/>
<dbReference type="Proteomes" id="UP000008840">
    <property type="component" value="Chromosome"/>
</dbReference>
<dbReference type="eggNOG" id="ENOG502Z9S5">
    <property type="taxonomic scope" value="Bacteria"/>
</dbReference>
<feature type="region of interest" description="Disordered" evidence="1">
    <location>
        <begin position="1"/>
        <end position="20"/>
    </location>
</feature>